<evidence type="ECO:0000313" key="16">
    <source>
        <dbReference type="Proteomes" id="UP000199516"/>
    </source>
</evidence>
<dbReference type="HAMAP" id="MF_00130">
    <property type="entry name" value="RecU"/>
    <property type="match status" value="1"/>
</dbReference>
<evidence type="ECO:0000256" key="10">
    <source>
        <dbReference type="ARBA" id="ARBA00023204"/>
    </source>
</evidence>
<dbReference type="GO" id="GO:0007059">
    <property type="term" value="P:chromosome segregation"/>
    <property type="evidence" value="ECO:0007669"/>
    <property type="project" value="UniProtKB-UniRule"/>
</dbReference>
<feature type="site" description="Transition state stabilizer" evidence="13">
    <location>
        <position position="105"/>
    </location>
</feature>
<evidence type="ECO:0000313" key="15">
    <source>
        <dbReference type="EMBL" id="SFE34700.1"/>
    </source>
</evidence>
<proteinExistence type="inferred from homology"/>
<dbReference type="SUPFAM" id="SSF52980">
    <property type="entry name" value="Restriction endonuclease-like"/>
    <property type="match status" value="1"/>
</dbReference>
<gene>
    <name evidence="13" type="primary">recU</name>
    <name evidence="15" type="ORF">SAMN05192532_101423</name>
</gene>
<dbReference type="RefSeq" id="WP_091656704.1">
    <property type="nucleotide sequence ID" value="NZ_FONT01000001.1"/>
</dbReference>
<evidence type="ECO:0000256" key="14">
    <source>
        <dbReference type="NCBIfam" id="TIGR00648"/>
    </source>
</evidence>
<evidence type="ECO:0000256" key="2">
    <source>
        <dbReference type="ARBA" id="ARBA00022490"/>
    </source>
</evidence>
<keyword evidence="9 13" id="KW-0233">DNA recombination</keyword>
<evidence type="ECO:0000256" key="11">
    <source>
        <dbReference type="ARBA" id="ARBA00023447"/>
    </source>
</evidence>
<dbReference type="Pfam" id="PF03838">
    <property type="entry name" value="RecU"/>
    <property type="match status" value="1"/>
</dbReference>
<keyword evidence="7 13" id="KW-0378">Hydrolase</keyword>
<dbReference type="STRING" id="930128.SAMN05192532_101423"/>
<dbReference type="NCBIfam" id="TIGR00648">
    <property type="entry name" value="recU"/>
    <property type="match status" value="1"/>
</dbReference>
<dbReference type="GO" id="GO:0000287">
    <property type="term" value="F:magnesium ion binding"/>
    <property type="evidence" value="ECO:0007669"/>
    <property type="project" value="UniProtKB-UniRule"/>
</dbReference>
<dbReference type="NCBIfam" id="NF002584">
    <property type="entry name" value="PRK02234.1-5"/>
    <property type="match status" value="1"/>
</dbReference>
<accession>A0A1I1ZVX7</accession>
<dbReference type="GO" id="GO:0006281">
    <property type="term" value="P:DNA repair"/>
    <property type="evidence" value="ECO:0007669"/>
    <property type="project" value="UniProtKB-UniRule"/>
</dbReference>
<evidence type="ECO:0000256" key="3">
    <source>
        <dbReference type="ARBA" id="ARBA00022722"/>
    </source>
</evidence>
<dbReference type="OrthoDB" id="9783592at2"/>
<dbReference type="GO" id="GO:0008821">
    <property type="term" value="F:crossover junction DNA endonuclease activity"/>
    <property type="evidence" value="ECO:0007669"/>
    <property type="project" value="UniProtKB-EC"/>
</dbReference>
<dbReference type="GO" id="GO:0006310">
    <property type="term" value="P:DNA recombination"/>
    <property type="evidence" value="ECO:0007669"/>
    <property type="project" value="UniProtKB-UniRule"/>
</dbReference>
<evidence type="ECO:0000256" key="1">
    <source>
        <dbReference type="ARBA" id="ARBA00004496"/>
    </source>
</evidence>
<protein>
    <recommendedName>
        <fullName evidence="12 13">Holliday junction resolvase RecU</fullName>
        <ecNumber evidence="13 14">3.1.21.10</ecNumber>
    </recommendedName>
    <alternativeName>
        <fullName evidence="13">Recombination protein U homolog</fullName>
    </alternativeName>
</protein>
<keyword evidence="6 13" id="KW-0227">DNA damage</keyword>
<comment type="catalytic activity">
    <reaction evidence="13">
        <text>Endonucleolytic cleavage at a junction such as a reciprocal single-stranded crossover between two homologous DNA duplexes (Holliday junction).</text>
        <dbReference type="EC" id="3.1.21.10"/>
    </reaction>
</comment>
<evidence type="ECO:0000256" key="7">
    <source>
        <dbReference type="ARBA" id="ARBA00022801"/>
    </source>
</evidence>
<evidence type="ECO:0000256" key="12">
    <source>
        <dbReference type="ARBA" id="ARBA00029523"/>
    </source>
</evidence>
<dbReference type="AlphaFoldDB" id="A0A1I1ZVX7"/>
<dbReference type="EMBL" id="FONT01000001">
    <property type="protein sequence ID" value="SFE34700.1"/>
    <property type="molecule type" value="Genomic_DNA"/>
</dbReference>
<dbReference type="CDD" id="cd22354">
    <property type="entry name" value="RecU-like"/>
    <property type="match status" value="1"/>
</dbReference>
<dbReference type="PIRSF" id="PIRSF037785">
    <property type="entry name" value="RecU"/>
    <property type="match status" value="1"/>
</dbReference>
<organism evidence="15 16">
    <name type="scientific">Alteribacillus iranensis</name>
    <dbReference type="NCBI Taxonomy" id="930128"/>
    <lineage>
        <taxon>Bacteria</taxon>
        <taxon>Bacillati</taxon>
        <taxon>Bacillota</taxon>
        <taxon>Bacilli</taxon>
        <taxon>Bacillales</taxon>
        <taxon>Bacillaceae</taxon>
        <taxon>Alteribacillus</taxon>
    </lineage>
</organism>
<feature type="binding site" evidence="13">
    <location>
        <position position="90"/>
    </location>
    <ligand>
        <name>Mg(2+)</name>
        <dbReference type="ChEBI" id="CHEBI:18420"/>
    </ligand>
</feature>
<feature type="binding site" evidence="13">
    <location>
        <position position="88"/>
    </location>
    <ligand>
        <name>Mg(2+)</name>
        <dbReference type="ChEBI" id="CHEBI:18420"/>
    </ligand>
</feature>
<dbReference type="Gene3D" id="3.40.1350.10">
    <property type="match status" value="1"/>
</dbReference>
<dbReference type="EC" id="3.1.21.10" evidence="13 14"/>
<evidence type="ECO:0000256" key="6">
    <source>
        <dbReference type="ARBA" id="ARBA00022763"/>
    </source>
</evidence>
<comment type="function">
    <text evidence="13">Endonuclease that resolves Holliday junction intermediates in genetic recombination. Cleaves mobile four-strand junctions by introducing symmetrical nicks in paired strands. Promotes annealing of linear ssDNA with homologous dsDNA. Required for DNA repair, homologous recombination and chromosome segregation.</text>
</comment>
<keyword evidence="10 13" id="KW-0234">DNA repair</keyword>
<evidence type="ECO:0000256" key="8">
    <source>
        <dbReference type="ARBA" id="ARBA00022842"/>
    </source>
</evidence>
<keyword evidence="5 13" id="KW-0255">Endonuclease</keyword>
<reference evidence="15 16" key="1">
    <citation type="submission" date="2016-10" db="EMBL/GenBank/DDBJ databases">
        <authorList>
            <person name="de Groot N.N."/>
        </authorList>
    </citation>
    <scope>NUCLEOTIDE SEQUENCE [LARGE SCALE GENOMIC DNA]</scope>
    <source>
        <strain evidence="15 16">DSM 23995</strain>
    </source>
</reference>
<evidence type="ECO:0000256" key="9">
    <source>
        <dbReference type="ARBA" id="ARBA00023172"/>
    </source>
</evidence>
<evidence type="ECO:0000256" key="13">
    <source>
        <dbReference type="HAMAP-Rule" id="MF_00130"/>
    </source>
</evidence>
<keyword evidence="16" id="KW-1185">Reference proteome</keyword>
<comment type="subcellular location">
    <subcellularLocation>
        <location evidence="1 13">Cytoplasm</location>
    </subcellularLocation>
</comment>
<comment type="cofactor">
    <cofactor evidence="13">
        <name>Mg(2+)</name>
        <dbReference type="ChEBI" id="CHEBI:18420"/>
    </cofactor>
    <text evidence="13">Binds 1 Mg(2+) ion per subunit.</text>
</comment>
<keyword evidence="8 13" id="KW-0460">Magnesium</keyword>
<feature type="binding site" evidence="13">
    <location>
        <position position="122"/>
    </location>
    <ligand>
        <name>Mg(2+)</name>
        <dbReference type="ChEBI" id="CHEBI:18420"/>
    </ligand>
</feature>
<keyword evidence="3 13" id="KW-0540">Nuclease</keyword>
<evidence type="ECO:0000256" key="5">
    <source>
        <dbReference type="ARBA" id="ARBA00022759"/>
    </source>
</evidence>
<feature type="binding site" evidence="13">
    <location>
        <position position="103"/>
    </location>
    <ligand>
        <name>Mg(2+)</name>
        <dbReference type="ChEBI" id="CHEBI:18420"/>
    </ligand>
</feature>
<keyword evidence="2 13" id="KW-0963">Cytoplasm</keyword>
<comment type="similarity">
    <text evidence="11 13">Belongs to the RecU family.</text>
</comment>
<dbReference type="InterPro" id="IPR011335">
    <property type="entry name" value="Restrct_endonuc-II-like"/>
</dbReference>
<sequence length="202" mass="23795">MTIRYPGGKKYSPRSDKLNSRLAQKKSLQYANRGMTLEEDLNETNLYYRQIGRAVIHKKPTPVQVVQVDYPKRSAAKITEAYFKQPSTTDFNGVYRGKYIDFEAKETKNKTSFPFGNIHAHQAEHMKNVQEHGGLSFLIIRFSQFEETYLYDASHFLQWYFEQSERKSIPKREIEKAGHFIPTTFRPRLDYLSILDQFYLSM</sequence>
<dbReference type="Proteomes" id="UP000199516">
    <property type="component" value="Unassembled WGS sequence"/>
</dbReference>
<evidence type="ECO:0000256" key="4">
    <source>
        <dbReference type="ARBA" id="ARBA00022723"/>
    </source>
</evidence>
<dbReference type="GO" id="GO:0005737">
    <property type="term" value="C:cytoplasm"/>
    <property type="evidence" value="ECO:0007669"/>
    <property type="project" value="UniProtKB-SubCell"/>
</dbReference>
<dbReference type="GO" id="GO:0003676">
    <property type="term" value="F:nucleic acid binding"/>
    <property type="evidence" value="ECO:0007669"/>
    <property type="project" value="InterPro"/>
</dbReference>
<name>A0A1I1ZVX7_9BACI</name>
<dbReference type="InterPro" id="IPR004612">
    <property type="entry name" value="Resolv_RecU"/>
</dbReference>
<keyword evidence="4 13" id="KW-0479">Metal-binding</keyword>
<dbReference type="NCBIfam" id="NF002581">
    <property type="entry name" value="PRK02234.1-2"/>
    <property type="match status" value="1"/>
</dbReference>
<dbReference type="InterPro" id="IPR011856">
    <property type="entry name" value="tRNA_endonuc-like_dom_sf"/>
</dbReference>